<proteinExistence type="predicted"/>
<name>A0A5C6PEP0_9TELE</name>
<keyword evidence="3" id="KW-1185">Reference proteome</keyword>
<evidence type="ECO:0000313" key="2">
    <source>
        <dbReference type="EMBL" id="TWW77118.1"/>
    </source>
</evidence>
<dbReference type="EMBL" id="RHFK02000004">
    <property type="protein sequence ID" value="TWW77118.1"/>
    <property type="molecule type" value="Genomic_DNA"/>
</dbReference>
<feature type="region of interest" description="Disordered" evidence="1">
    <location>
        <begin position="70"/>
        <end position="100"/>
    </location>
</feature>
<dbReference type="AlphaFoldDB" id="A0A5C6PEP0"/>
<sequence length="129" mass="14116">MGFQSGLQPQSLLRIPLRNQLSFGDNGGISPQGRAPHCPLEGARPAPTNMEAENYLQIKYQVTSADARAHPDLLGDPRQRPPKGCCHPAKFRRESRTGGSPYRQIDWVAPVALVTPPCLPNRTGSDFSK</sequence>
<evidence type="ECO:0000256" key="1">
    <source>
        <dbReference type="SAM" id="MobiDB-lite"/>
    </source>
</evidence>
<organism evidence="2 3">
    <name type="scientific">Takifugu flavidus</name>
    <name type="common">sansaifugu</name>
    <dbReference type="NCBI Taxonomy" id="433684"/>
    <lineage>
        <taxon>Eukaryota</taxon>
        <taxon>Metazoa</taxon>
        <taxon>Chordata</taxon>
        <taxon>Craniata</taxon>
        <taxon>Vertebrata</taxon>
        <taxon>Euteleostomi</taxon>
        <taxon>Actinopterygii</taxon>
        <taxon>Neopterygii</taxon>
        <taxon>Teleostei</taxon>
        <taxon>Neoteleostei</taxon>
        <taxon>Acanthomorphata</taxon>
        <taxon>Eupercaria</taxon>
        <taxon>Tetraodontiformes</taxon>
        <taxon>Tetradontoidea</taxon>
        <taxon>Tetraodontidae</taxon>
        <taxon>Takifugu</taxon>
    </lineage>
</organism>
<feature type="region of interest" description="Disordered" evidence="1">
    <location>
        <begin position="18"/>
        <end position="47"/>
    </location>
</feature>
<reference evidence="2 3" key="1">
    <citation type="submission" date="2019-04" db="EMBL/GenBank/DDBJ databases">
        <title>Chromosome genome assembly for Takifugu flavidus.</title>
        <authorList>
            <person name="Xiao S."/>
        </authorList>
    </citation>
    <scope>NUCLEOTIDE SEQUENCE [LARGE SCALE GENOMIC DNA]</scope>
    <source>
        <strain evidence="2">HTHZ2018</strain>
        <tissue evidence="2">Muscle</tissue>
    </source>
</reference>
<comment type="caution">
    <text evidence="2">The sequence shown here is derived from an EMBL/GenBank/DDBJ whole genome shotgun (WGS) entry which is preliminary data.</text>
</comment>
<protein>
    <submittedName>
        <fullName evidence="2">Uncharacterized protein</fullName>
    </submittedName>
</protein>
<evidence type="ECO:0000313" key="3">
    <source>
        <dbReference type="Proteomes" id="UP000324091"/>
    </source>
</evidence>
<gene>
    <name evidence="2" type="ORF">D4764_12G0005080</name>
</gene>
<accession>A0A5C6PEP0</accession>
<feature type="compositionally biased region" description="Basic and acidic residues" evidence="1">
    <location>
        <begin position="70"/>
        <end position="79"/>
    </location>
</feature>
<dbReference type="Proteomes" id="UP000324091">
    <property type="component" value="Chromosome 12"/>
</dbReference>